<organism evidence="2 3">
    <name type="scientific">Phytohabitans kaempferiae</name>
    <dbReference type="NCBI Taxonomy" id="1620943"/>
    <lineage>
        <taxon>Bacteria</taxon>
        <taxon>Bacillati</taxon>
        <taxon>Actinomycetota</taxon>
        <taxon>Actinomycetes</taxon>
        <taxon>Micromonosporales</taxon>
        <taxon>Micromonosporaceae</taxon>
    </lineage>
</organism>
<reference evidence="2 3" key="1">
    <citation type="submission" date="2024-09" db="EMBL/GenBank/DDBJ databases">
        <authorList>
            <person name="Sun Q."/>
            <person name="Mori K."/>
        </authorList>
    </citation>
    <scope>NUCLEOTIDE SEQUENCE [LARGE SCALE GENOMIC DNA]</scope>
    <source>
        <strain evidence="2 3">TBRC 3947</strain>
    </source>
</reference>
<feature type="region of interest" description="Disordered" evidence="1">
    <location>
        <begin position="1"/>
        <end position="26"/>
    </location>
</feature>
<evidence type="ECO:0000313" key="2">
    <source>
        <dbReference type="EMBL" id="MFC0527755.1"/>
    </source>
</evidence>
<name>A0ABV6LZ99_9ACTN</name>
<evidence type="ECO:0000313" key="3">
    <source>
        <dbReference type="Proteomes" id="UP001589867"/>
    </source>
</evidence>
<comment type="caution">
    <text evidence="2">The sequence shown here is derived from an EMBL/GenBank/DDBJ whole genome shotgun (WGS) entry which is preliminary data.</text>
</comment>
<dbReference type="RefSeq" id="WP_377248307.1">
    <property type="nucleotide sequence ID" value="NZ_JBHLUH010000010.1"/>
</dbReference>
<accession>A0ABV6LZ99</accession>
<evidence type="ECO:0000256" key="1">
    <source>
        <dbReference type="SAM" id="MobiDB-lite"/>
    </source>
</evidence>
<keyword evidence="3" id="KW-1185">Reference proteome</keyword>
<gene>
    <name evidence="2" type="ORF">ACFFIA_08785</name>
</gene>
<proteinExistence type="predicted"/>
<sequence>MADFPLPPPTPRDRDDGGDPEPDGLLDLVRQARNHDAGAIRLSYDLDGTGYFDLVRDDPESTYRC</sequence>
<feature type="compositionally biased region" description="Pro residues" evidence="1">
    <location>
        <begin position="1"/>
        <end position="10"/>
    </location>
</feature>
<dbReference type="Proteomes" id="UP001589867">
    <property type="component" value="Unassembled WGS sequence"/>
</dbReference>
<dbReference type="EMBL" id="JBHLUH010000010">
    <property type="protein sequence ID" value="MFC0527755.1"/>
    <property type="molecule type" value="Genomic_DNA"/>
</dbReference>
<protein>
    <submittedName>
        <fullName evidence="2">Uncharacterized protein</fullName>
    </submittedName>
</protein>